<reference evidence="3" key="1">
    <citation type="journal article" date="2010" name="Genome Biol.">
        <title>Genome sequence of the necrotrophic plant pathogen Pythium ultimum reveals original pathogenicity mechanisms and effector repertoire.</title>
        <authorList>
            <person name="Levesque C.A."/>
            <person name="Brouwer H."/>
            <person name="Cano L."/>
            <person name="Hamilton J.P."/>
            <person name="Holt C."/>
            <person name="Huitema E."/>
            <person name="Raffaele S."/>
            <person name="Robideau G.P."/>
            <person name="Thines M."/>
            <person name="Win J."/>
            <person name="Zerillo M.M."/>
            <person name="Beakes G.W."/>
            <person name="Boore J.L."/>
            <person name="Busam D."/>
            <person name="Dumas B."/>
            <person name="Ferriera S."/>
            <person name="Fuerstenberg S.I."/>
            <person name="Gachon C.M."/>
            <person name="Gaulin E."/>
            <person name="Govers F."/>
            <person name="Grenville-Briggs L."/>
            <person name="Horner N."/>
            <person name="Hostetler J."/>
            <person name="Jiang R.H."/>
            <person name="Johnson J."/>
            <person name="Krajaejun T."/>
            <person name="Lin H."/>
            <person name="Meijer H.J."/>
            <person name="Moore B."/>
            <person name="Morris P."/>
            <person name="Phuntmart V."/>
            <person name="Puiu D."/>
            <person name="Shetty J."/>
            <person name="Stajich J.E."/>
            <person name="Tripathy S."/>
            <person name="Wawra S."/>
            <person name="van West P."/>
            <person name="Whitty B.R."/>
            <person name="Coutinho P.M."/>
            <person name="Henrissat B."/>
            <person name="Martin F."/>
            <person name="Thomas P.D."/>
            <person name="Tyler B.M."/>
            <person name="De Vries R.P."/>
            <person name="Kamoun S."/>
            <person name="Yandell M."/>
            <person name="Tisserat N."/>
            <person name="Buell C.R."/>
        </authorList>
    </citation>
    <scope>NUCLEOTIDE SEQUENCE</scope>
    <source>
        <strain evidence="3">DAOM:BR144</strain>
    </source>
</reference>
<feature type="transmembrane region" description="Helical" evidence="1">
    <location>
        <begin position="133"/>
        <end position="157"/>
    </location>
</feature>
<protein>
    <submittedName>
        <fullName evidence="2">Uncharacterized protein</fullName>
    </submittedName>
</protein>
<feature type="transmembrane region" description="Helical" evidence="1">
    <location>
        <begin position="177"/>
        <end position="193"/>
    </location>
</feature>
<keyword evidence="1" id="KW-0812">Transmembrane</keyword>
<dbReference type="InParanoid" id="K3X6J3"/>
<dbReference type="Gene3D" id="1.20.120.1630">
    <property type="match status" value="1"/>
</dbReference>
<dbReference type="InterPro" id="IPR010721">
    <property type="entry name" value="UstE-like"/>
</dbReference>
<name>K3X6J3_GLOUD</name>
<keyword evidence="3" id="KW-1185">Reference proteome</keyword>
<dbReference type="GO" id="GO:0016020">
    <property type="term" value="C:membrane"/>
    <property type="evidence" value="ECO:0007669"/>
    <property type="project" value="TreeGrafter"/>
</dbReference>
<evidence type="ECO:0000313" key="2">
    <source>
        <dbReference type="EnsemblProtists" id="PYU1_T012842"/>
    </source>
</evidence>
<sequence>MLSAAVTDWNLVLPHFQAAWHDALQTVPLPYATGDALAISIQMLLAVIFLCWLASVLTHNYSYTDRIWSITPFVFAWHFAYKAYLEDGKWDDRLVIMSVISTFWGCRLTFNFARKGGYSLKEEDYRWAVLRKYLHPVFYQIFNVVFIAGYQNVLLYLITLPAYAAYLHRVEVTEVDWIAAGAFLALLVLETIADQQQWNFYTQKYALIAKKQPLTGDYKAGFNRSGLFRYSRHPNFFAEFSIWCVFYVFSVTSSGVFVNPTIVGAVLLVLLFQGSTMFTEWITASKYPEYKVYQTQVSRLMPWFSGLASKKRVD</sequence>
<feature type="transmembrane region" description="Helical" evidence="1">
    <location>
        <begin position="262"/>
        <end position="282"/>
    </location>
</feature>
<dbReference type="Pfam" id="PF06966">
    <property type="entry name" value="DUF1295"/>
    <property type="match status" value="1"/>
</dbReference>
<dbReference type="Proteomes" id="UP000019132">
    <property type="component" value="Unassembled WGS sequence"/>
</dbReference>
<accession>K3X6J3</accession>
<dbReference type="HOGENOM" id="CLU_043418_0_1_1"/>
<feature type="transmembrane region" description="Helical" evidence="1">
    <location>
        <begin position="36"/>
        <end position="55"/>
    </location>
</feature>
<organism evidence="2 3">
    <name type="scientific">Globisporangium ultimum (strain ATCC 200006 / CBS 805.95 / DAOM BR144)</name>
    <name type="common">Pythium ultimum</name>
    <dbReference type="NCBI Taxonomy" id="431595"/>
    <lineage>
        <taxon>Eukaryota</taxon>
        <taxon>Sar</taxon>
        <taxon>Stramenopiles</taxon>
        <taxon>Oomycota</taxon>
        <taxon>Peronosporomycetes</taxon>
        <taxon>Pythiales</taxon>
        <taxon>Pythiaceae</taxon>
        <taxon>Globisporangium</taxon>
    </lineage>
</organism>
<dbReference type="PROSITE" id="PS50244">
    <property type="entry name" value="S5A_REDUCTASE"/>
    <property type="match status" value="1"/>
</dbReference>
<evidence type="ECO:0000256" key="1">
    <source>
        <dbReference type="SAM" id="Phobius"/>
    </source>
</evidence>
<dbReference type="AlphaFoldDB" id="K3X6J3"/>
<evidence type="ECO:0000313" key="3">
    <source>
        <dbReference type="Proteomes" id="UP000019132"/>
    </source>
</evidence>
<dbReference type="PANTHER" id="PTHR32251">
    <property type="entry name" value="3-OXO-5-ALPHA-STEROID 4-DEHYDROGENASE"/>
    <property type="match status" value="1"/>
</dbReference>
<dbReference type="EnsemblProtists" id="PYU1_T012842">
    <property type="protein sequence ID" value="PYU1_T012842"/>
    <property type="gene ID" value="PYU1_G012815"/>
</dbReference>
<reference evidence="3" key="2">
    <citation type="submission" date="2010-04" db="EMBL/GenBank/DDBJ databases">
        <authorList>
            <person name="Buell R."/>
            <person name="Hamilton J."/>
            <person name="Hostetler J."/>
        </authorList>
    </citation>
    <scope>NUCLEOTIDE SEQUENCE [LARGE SCALE GENOMIC DNA]</scope>
    <source>
        <strain evidence="3">DAOM:BR144</strain>
    </source>
</reference>
<keyword evidence="1" id="KW-0472">Membrane</keyword>
<dbReference type="OMA" id="WRKGGYQ"/>
<keyword evidence="1" id="KW-1133">Transmembrane helix</keyword>
<dbReference type="PANTHER" id="PTHR32251:SF23">
    <property type="entry name" value="3-OXO-5-ALPHA-STEROID 4-DEHYDROGENASE (DUF1295)"/>
    <property type="match status" value="1"/>
</dbReference>
<proteinExistence type="predicted"/>
<dbReference type="VEuPathDB" id="FungiDB:PYU1_G012815"/>
<feature type="transmembrane region" description="Helical" evidence="1">
    <location>
        <begin position="236"/>
        <end position="256"/>
    </location>
</feature>
<dbReference type="eggNOG" id="KOG4650">
    <property type="taxonomic scope" value="Eukaryota"/>
</dbReference>
<reference evidence="2" key="3">
    <citation type="submission" date="2015-02" db="UniProtKB">
        <authorList>
            <consortium name="EnsemblProtists"/>
        </authorList>
    </citation>
    <scope>IDENTIFICATION</scope>
    <source>
        <strain evidence="2">DAOM BR144</strain>
    </source>
</reference>
<dbReference type="EMBL" id="GL376581">
    <property type="status" value="NOT_ANNOTATED_CDS"/>
    <property type="molecule type" value="Genomic_DNA"/>
</dbReference>